<dbReference type="Proteomes" id="UP001610446">
    <property type="component" value="Unassembled WGS sequence"/>
</dbReference>
<protein>
    <submittedName>
        <fullName evidence="2">Uncharacterized protein</fullName>
    </submittedName>
</protein>
<accession>A0ABR4K0X8</accession>
<sequence>MPKGVVKILCKKPKERKAFRLMLTWSEAHDYVQILPSHWTTRNSRASAPTLAQQPKRPGYTSRSNPPNPRLRMSCKPCDTSTAESARLGLMIFRDGAETRVARHRRGAQPTTVNAQHNTATRWVAVGDRHEHICLKAHTSTTNRGCKGITSTYRGWRALTA</sequence>
<feature type="region of interest" description="Disordered" evidence="1">
    <location>
        <begin position="42"/>
        <end position="71"/>
    </location>
</feature>
<proteinExistence type="predicted"/>
<comment type="caution">
    <text evidence="2">The sequence shown here is derived from an EMBL/GenBank/DDBJ whole genome shotgun (WGS) entry which is preliminary data.</text>
</comment>
<dbReference type="EMBL" id="JBFXLU010000067">
    <property type="protein sequence ID" value="KAL2845945.1"/>
    <property type="molecule type" value="Genomic_DNA"/>
</dbReference>
<organism evidence="2 3">
    <name type="scientific">Aspergillus pseudoustus</name>
    <dbReference type="NCBI Taxonomy" id="1810923"/>
    <lineage>
        <taxon>Eukaryota</taxon>
        <taxon>Fungi</taxon>
        <taxon>Dikarya</taxon>
        <taxon>Ascomycota</taxon>
        <taxon>Pezizomycotina</taxon>
        <taxon>Eurotiomycetes</taxon>
        <taxon>Eurotiomycetidae</taxon>
        <taxon>Eurotiales</taxon>
        <taxon>Aspergillaceae</taxon>
        <taxon>Aspergillus</taxon>
        <taxon>Aspergillus subgen. Nidulantes</taxon>
    </lineage>
</organism>
<keyword evidence="3" id="KW-1185">Reference proteome</keyword>
<name>A0ABR4K0X8_9EURO</name>
<gene>
    <name evidence="2" type="ORF">BJY01DRAFT_213796</name>
</gene>
<evidence type="ECO:0000313" key="3">
    <source>
        <dbReference type="Proteomes" id="UP001610446"/>
    </source>
</evidence>
<reference evidence="2 3" key="1">
    <citation type="submission" date="2024-07" db="EMBL/GenBank/DDBJ databases">
        <title>Section-level genome sequencing and comparative genomics of Aspergillus sections Usti and Cavernicolus.</title>
        <authorList>
            <consortium name="Lawrence Berkeley National Laboratory"/>
            <person name="Nybo J.L."/>
            <person name="Vesth T.C."/>
            <person name="Theobald S."/>
            <person name="Frisvad J.C."/>
            <person name="Larsen T.O."/>
            <person name="Kjaerboelling I."/>
            <person name="Rothschild-Mancinelli K."/>
            <person name="Lyhne E.K."/>
            <person name="Kogle M.E."/>
            <person name="Barry K."/>
            <person name="Clum A."/>
            <person name="Na H."/>
            <person name="Ledsgaard L."/>
            <person name="Lin J."/>
            <person name="Lipzen A."/>
            <person name="Kuo A."/>
            <person name="Riley R."/>
            <person name="Mondo S."/>
            <person name="Labutti K."/>
            <person name="Haridas S."/>
            <person name="Pangalinan J."/>
            <person name="Salamov A.A."/>
            <person name="Simmons B.A."/>
            <person name="Magnuson J.K."/>
            <person name="Chen J."/>
            <person name="Drula E."/>
            <person name="Henrissat B."/>
            <person name="Wiebenga A."/>
            <person name="Lubbers R.J."/>
            <person name="Gomes A.C."/>
            <person name="Makela M.R."/>
            <person name="Stajich J."/>
            <person name="Grigoriev I.V."/>
            <person name="Mortensen U.H."/>
            <person name="De Vries R.P."/>
            <person name="Baker S.E."/>
            <person name="Andersen M.R."/>
        </authorList>
    </citation>
    <scope>NUCLEOTIDE SEQUENCE [LARGE SCALE GENOMIC DNA]</scope>
    <source>
        <strain evidence="2 3">CBS 123904</strain>
    </source>
</reference>
<feature type="compositionally biased region" description="Polar residues" evidence="1">
    <location>
        <begin position="42"/>
        <end position="53"/>
    </location>
</feature>
<evidence type="ECO:0000313" key="2">
    <source>
        <dbReference type="EMBL" id="KAL2845945.1"/>
    </source>
</evidence>
<evidence type="ECO:0000256" key="1">
    <source>
        <dbReference type="SAM" id="MobiDB-lite"/>
    </source>
</evidence>